<evidence type="ECO:0000256" key="3">
    <source>
        <dbReference type="ARBA" id="ARBA00023163"/>
    </source>
</evidence>
<dbReference type="GO" id="GO:0003677">
    <property type="term" value="F:DNA binding"/>
    <property type="evidence" value="ECO:0007669"/>
    <property type="project" value="UniProtKB-KW"/>
</dbReference>
<dbReference type="PANTHER" id="PTHR30136:SF35">
    <property type="entry name" value="HTH-TYPE TRANSCRIPTIONAL REGULATOR RV1719"/>
    <property type="match status" value="1"/>
</dbReference>
<dbReference type="InterPro" id="IPR050707">
    <property type="entry name" value="HTH_MetabolicPath_Reg"/>
</dbReference>
<organism evidence="6 7">
    <name type="scientific">Cetobacterium somerae ATCC BAA-474</name>
    <dbReference type="NCBI Taxonomy" id="1319815"/>
    <lineage>
        <taxon>Bacteria</taxon>
        <taxon>Fusobacteriati</taxon>
        <taxon>Fusobacteriota</taxon>
        <taxon>Fusobacteriia</taxon>
        <taxon>Fusobacteriales</taxon>
        <taxon>Fusobacteriaceae</taxon>
        <taxon>Cetobacterium</taxon>
    </lineage>
</organism>
<dbReference type="PROSITE" id="PS51077">
    <property type="entry name" value="HTH_ICLR"/>
    <property type="match status" value="1"/>
</dbReference>
<dbReference type="EMBL" id="AXZF01000140">
    <property type="protein sequence ID" value="ERT66681.1"/>
    <property type="molecule type" value="Genomic_DNA"/>
</dbReference>
<dbReference type="Pfam" id="PF09339">
    <property type="entry name" value="HTH_IclR"/>
    <property type="match status" value="1"/>
</dbReference>
<evidence type="ECO:0000256" key="1">
    <source>
        <dbReference type="ARBA" id="ARBA00023015"/>
    </source>
</evidence>
<evidence type="ECO:0000259" key="4">
    <source>
        <dbReference type="PROSITE" id="PS51077"/>
    </source>
</evidence>
<dbReference type="eggNOG" id="COG1414">
    <property type="taxonomic scope" value="Bacteria"/>
</dbReference>
<dbReference type="InterPro" id="IPR005471">
    <property type="entry name" value="Tscrpt_reg_IclR_N"/>
</dbReference>
<dbReference type="Gene3D" id="1.10.10.10">
    <property type="entry name" value="Winged helix-like DNA-binding domain superfamily/Winged helix DNA-binding domain"/>
    <property type="match status" value="1"/>
</dbReference>
<dbReference type="InterPro" id="IPR014757">
    <property type="entry name" value="Tscrpt_reg_IclR_C"/>
</dbReference>
<dbReference type="GO" id="GO:0045892">
    <property type="term" value="P:negative regulation of DNA-templated transcription"/>
    <property type="evidence" value="ECO:0007669"/>
    <property type="project" value="TreeGrafter"/>
</dbReference>
<keyword evidence="1" id="KW-0805">Transcription regulation</keyword>
<dbReference type="Pfam" id="PF01614">
    <property type="entry name" value="IclR_C"/>
    <property type="match status" value="1"/>
</dbReference>
<dbReference type="PANTHER" id="PTHR30136">
    <property type="entry name" value="HELIX-TURN-HELIX TRANSCRIPTIONAL REGULATOR, ICLR FAMILY"/>
    <property type="match status" value="1"/>
</dbReference>
<reference evidence="6 7" key="1">
    <citation type="submission" date="2013-08" db="EMBL/GenBank/DDBJ databases">
        <authorList>
            <person name="Weinstock G."/>
            <person name="Sodergren E."/>
            <person name="Wylie T."/>
            <person name="Fulton L."/>
            <person name="Fulton R."/>
            <person name="Fronick C."/>
            <person name="O'Laughlin M."/>
            <person name="Godfrey J."/>
            <person name="Miner T."/>
            <person name="Herter B."/>
            <person name="Appelbaum E."/>
            <person name="Cordes M."/>
            <person name="Lek S."/>
            <person name="Wollam A."/>
            <person name="Pepin K.H."/>
            <person name="Palsikar V.B."/>
            <person name="Mitreva M."/>
            <person name="Wilson R.K."/>
        </authorList>
    </citation>
    <scope>NUCLEOTIDE SEQUENCE [LARGE SCALE GENOMIC DNA]</scope>
    <source>
        <strain evidence="6 7">ATCC BAA-474</strain>
    </source>
</reference>
<name>U7V599_9FUSO</name>
<dbReference type="Gene3D" id="3.30.450.40">
    <property type="match status" value="1"/>
</dbReference>
<evidence type="ECO:0000313" key="7">
    <source>
        <dbReference type="Proteomes" id="UP000017081"/>
    </source>
</evidence>
<dbReference type="SMART" id="SM00346">
    <property type="entry name" value="HTH_ICLR"/>
    <property type="match status" value="1"/>
</dbReference>
<dbReference type="PROSITE" id="PS51078">
    <property type="entry name" value="ICLR_ED"/>
    <property type="match status" value="1"/>
</dbReference>
<evidence type="ECO:0000256" key="2">
    <source>
        <dbReference type="ARBA" id="ARBA00023125"/>
    </source>
</evidence>
<keyword evidence="2" id="KW-0238">DNA-binding</keyword>
<keyword evidence="7" id="KW-1185">Reference proteome</keyword>
<dbReference type="RefSeq" id="WP_023052110.1">
    <property type="nucleotide sequence ID" value="NZ_CP173065.2"/>
</dbReference>
<feature type="domain" description="IclR-ED" evidence="5">
    <location>
        <begin position="65"/>
        <end position="247"/>
    </location>
</feature>
<dbReference type="InterPro" id="IPR036390">
    <property type="entry name" value="WH_DNA-bd_sf"/>
</dbReference>
<dbReference type="Proteomes" id="UP000017081">
    <property type="component" value="Unassembled WGS sequence"/>
</dbReference>
<dbReference type="InterPro" id="IPR036388">
    <property type="entry name" value="WH-like_DNA-bd_sf"/>
</dbReference>
<dbReference type="InterPro" id="IPR029016">
    <property type="entry name" value="GAF-like_dom_sf"/>
</dbReference>
<keyword evidence="3" id="KW-0804">Transcription</keyword>
<dbReference type="STRING" id="1319815.HMPREF0202_02581"/>
<gene>
    <name evidence="6" type="ORF">HMPREF0202_02581</name>
</gene>
<accession>U7V599</accession>
<proteinExistence type="predicted"/>
<dbReference type="SUPFAM" id="SSF46785">
    <property type="entry name" value="Winged helix' DNA-binding domain"/>
    <property type="match status" value="1"/>
</dbReference>
<dbReference type="SUPFAM" id="SSF55781">
    <property type="entry name" value="GAF domain-like"/>
    <property type="match status" value="1"/>
</dbReference>
<dbReference type="PATRIC" id="fig|1319815.3.peg.2473"/>
<feature type="domain" description="HTH iclR-type" evidence="4">
    <location>
        <begin position="5"/>
        <end position="64"/>
    </location>
</feature>
<protein>
    <submittedName>
        <fullName evidence="6">Transcriptional regulator, IclR family protein</fullName>
    </submittedName>
</protein>
<dbReference type="GO" id="GO:0003700">
    <property type="term" value="F:DNA-binding transcription factor activity"/>
    <property type="evidence" value="ECO:0007669"/>
    <property type="project" value="TreeGrafter"/>
</dbReference>
<sequence length="250" mass="28714">MKKLVPAMEKIDKIFNYLYLKEKASQAEISKDLNIPKATTNRLIYTLVTMGYIYQNGKDYTLGNKFDYFSNKNKNYNLIKNISYPYLEELSLKFKETFKVSVFDKNKIRVIASVESNDYYKITVPENAIFPLHAGAASKILICQLTEKKLNSLLPETLPKYTENTITSRDILKKELFKVNIKKIAFDNMEHSNTISAVAIPIYDKNNKIIAALSCPFFSNNTNESHINEIIIAMKDISEKISTTLINMSF</sequence>
<dbReference type="HOGENOM" id="CLU_062618_5_5_0"/>
<evidence type="ECO:0000259" key="5">
    <source>
        <dbReference type="PROSITE" id="PS51078"/>
    </source>
</evidence>
<comment type="caution">
    <text evidence="6">The sequence shown here is derived from an EMBL/GenBank/DDBJ whole genome shotgun (WGS) entry which is preliminary data.</text>
</comment>
<dbReference type="AlphaFoldDB" id="U7V599"/>
<evidence type="ECO:0000313" key="6">
    <source>
        <dbReference type="EMBL" id="ERT66681.1"/>
    </source>
</evidence>